<dbReference type="InterPro" id="IPR025049">
    <property type="entry name" value="Mfa-like_1"/>
</dbReference>
<dbReference type="AlphaFoldDB" id="A0A413EV89"/>
<dbReference type="RefSeq" id="WP_117512467.1">
    <property type="nucleotide sequence ID" value="NZ_JANUKI010000001.1"/>
</dbReference>
<evidence type="ECO:0000313" key="3">
    <source>
        <dbReference type="Proteomes" id="UP000286031"/>
    </source>
</evidence>
<feature type="signal peptide" evidence="1">
    <location>
        <begin position="1"/>
        <end position="24"/>
    </location>
</feature>
<dbReference type="EMBL" id="QSBI01000005">
    <property type="protein sequence ID" value="RGX11722.1"/>
    <property type="molecule type" value="Genomic_DNA"/>
</dbReference>
<dbReference type="Gene3D" id="2.60.40.3570">
    <property type="match status" value="1"/>
</dbReference>
<gene>
    <name evidence="2" type="ORF">DWV35_06365</name>
</gene>
<reference evidence="2 3" key="1">
    <citation type="submission" date="2018-08" db="EMBL/GenBank/DDBJ databases">
        <title>A genome reference for cultivated species of the human gut microbiota.</title>
        <authorList>
            <person name="Zou Y."/>
            <person name="Xue W."/>
            <person name="Luo G."/>
        </authorList>
    </citation>
    <scope>NUCLEOTIDE SEQUENCE [LARGE SCALE GENOMIC DNA]</scope>
    <source>
        <strain evidence="2 3">AF04-46</strain>
    </source>
</reference>
<dbReference type="Proteomes" id="UP000286031">
    <property type="component" value="Unassembled WGS sequence"/>
</dbReference>
<proteinExistence type="predicted"/>
<evidence type="ECO:0000256" key="1">
    <source>
        <dbReference type="SAM" id="SignalP"/>
    </source>
</evidence>
<name>A0A413EV89_BACOV</name>
<protein>
    <recommendedName>
        <fullName evidence="4">Fimbrillin family protein</fullName>
    </recommendedName>
</protein>
<organism evidence="2 3">
    <name type="scientific">Bacteroides ovatus</name>
    <dbReference type="NCBI Taxonomy" id="28116"/>
    <lineage>
        <taxon>Bacteria</taxon>
        <taxon>Pseudomonadati</taxon>
        <taxon>Bacteroidota</taxon>
        <taxon>Bacteroidia</taxon>
        <taxon>Bacteroidales</taxon>
        <taxon>Bacteroidaceae</taxon>
        <taxon>Bacteroides</taxon>
    </lineage>
</organism>
<evidence type="ECO:0000313" key="2">
    <source>
        <dbReference type="EMBL" id="RGX11722.1"/>
    </source>
</evidence>
<evidence type="ECO:0008006" key="4">
    <source>
        <dbReference type="Google" id="ProtNLM"/>
    </source>
</evidence>
<dbReference type="InterPro" id="IPR042278">
    <property type="entry name" value="Mfa-like_1_N"/>
</dbReference>
<dbReference type="PROSITE" id="PS51257">
    <property type="entry name" value="PROKAR_LIPOPROTEIN"/>
    <property type="match status" value="1"/>
</dbReference>
<comment type="caution">
    <text evidence="2">The sequence shown here is derived from an EMBL/GenBank/DDBJ whole genome shotgun (WGS) entry which is preliminary data.</text>
</comment>
<accession>A0A413EV89</accession>
<sequence>MKFYKYLSLAVLFALTLAAGGCSQEDNFPDANGNMVINVYDAGMEAVGGNSRAVTDENYTTVFETGDCIGLFAIKDGAVWNNMNNVKVTYTENGTWASEIALQYDDEQEGVAYYAYYPYQDGKTYQSGTIENFLTKMANEWTPAADQSDKDKFAASDLMTTTEPSSVIQEGSGQFTIRLAMKHRMAMSVLVMPETEYKFSDEALNEIPYIAKESASMFYMSSVSNENIVKPYLATDGSYRLIIKPVDANKLIVTQGTYSDKKYEFTATVNEGKYQRFLLGGGKKTVEHELKVGDFYCSDGSIVSGDVAEVPENCVGIVYYVGNPQPSVLYPEKVSTDGSQPFDEAHDVLRREHPSCVHGLVYALDYANDVIKLFGTKGNKPDMEGIASSYTGSYLCKSGSREPHYKSILGYNNTEVLKKLANYAIENSADWDLANMVSCLDSYNKQKVLPSGLTSGWYLPSIEEMRMLINETETINASMAKANGLSLWYLNGTEGANDPRGRFNGYWSSSLRAGYLFYMVKDGKEGDSINGYVWNLGYFRFSFAF</sequence>
<dbReference type="Gene3D" id="2.60.40.2620">
    <property type="entry name" value="Fimbrillin-like"/>
    <property type="match status" value="1"/>
</dbReference>
<keyword evidence="1" id="KW-0732">Signal</keyword>
<dbReference type="CDD" id="cd13120">
    <property type="entry name" value="BF2867_like_N"/>
    <property type="match status" value="1"/>
</dbReference>
<dbReference type="Pfam" id="PF13149">
    <property type="entry name" value="Mfa_like_1"/>
    <property type="match status" value="1"/>
</dbReference>
<feature type="chain" id="PRO_5019025788" description="Fimbrillin family protein" evidence="1">
    <location>
        <begin position="25"/>
        <end position="545"/>
    </location>
</feature>